<accession>A0A1I8AQU7</accession>
<dbReference type="Proteomes" id="UP000095287">
    <property type="component" value="Unplaced"/>
</dbReference>
<reference evidence="2" key="1">
    <citation type="submission" date="2016-11" db="UniProtKB">
        <authorList>
            <consortium name="WormBaseParasite"/>
        </authorList>
    </citation>
    <scope>IDENTIFICATION</scope>
</reference>
<sequence>MLREDGHWSLLGREIRAFTWWIPLDYLHGTGTHKWEIFLSLETPGAIKLIKKEKHPGEEWTNKEWTVADY</sequence>
<proteinExistence type="predicted"/>
<dbReference type="WBParaSite" id="L893_g822.t1">
    <property type="protein sequence ID" value="L893_g822.t1"/>
    <property type="gene ID" value="L893_g822"/>
</dbReference>
<dbReference type="AlphaFoldDB" id="A0A1I8AQU7"/>
<keyword evidence="1" id="KW-1185">Reference proteome</keyword>
<name>A0A1I8AQU7_9BILA</name>
<organism evidence="1 2">
    <name type="scientific">Steinernema glaseri</name>
    <dbReference type="NCBI Taxonomy" id="37863"/>
    <lineage>
        <taxon>Eukaryota</taxon>
        <taxon>Metazoa</taxon>
        <taxon>Ecdysozoa</taxon>
        <taxon>Nematoda</taxon>
        <taxon>Chromadorea</taxon>
        <taxon>Rhabditida</taxon>
        <taxon>Tylenchina</taxon>
        <taxon>Panagrolaimomorpha</taxon>
        <taxon>Strongyloidoidea</taxon>
        <taxon>Steinernematidae</taxon>
        <taxon>Steinernema</taxon>
    </lineage>
</organism>
<evidence type="ECO:0000313" key="1">
    <source>
        <dbReference type="Proteomes" id="UP000095287"/>
    </source>
</evidence>
<evidence type="ECO:0000313" key="2">
    <source>
        <dbReference type="WBParaSite" id="L893_g822.t1"/>
    </source>
</evidence>
<protein>
    <submittedName>
        <fullName evidence="2">PLAT domain-containing protein</fullName>
    </submittedName>
</protein>